<gene>
    <name evidence="2" type="ORF">SLOPH_520</name>
</gene>
<dbReference type="AlphaFoldDB" id="S7W8U3"/>
<evidence type="ECO:0000256" key="1">
    <source>
        <dbReference type="SAM" id="Phobius"/>
    </source>
</evidence>
<evidence type="ECO:0000313" key="2">
    <source>
        <dbReference type="EMBL" id="EPR78137.1"/>
    </source>
</evidence>
<sequence length="155" mass="19134">MNILDHFIFFYTFYNLFTTIKFSRGIFIIINSILLHQTFKSLKITEIIIIGRLIESFYPKKIYNFISIIHFIYYDWFNIFYLLDIKIFYIFFIYFIENIILISKLTLKLIITSIMVLWLKQYSNIPNIRRKLIHFQLLFLLYNITNKEIVFYFII</sequence>
<reference evidence="3" key="1">
    <citation type="journal article" date="2013" name="PLoS Genet.">
        <title>The genome of Spraguea lophii and the basis of host-microsporidian interactions.</title>
        <authorList>
            <person name="Campbell S.E."/>
            <person name="Williams T.A."/>
            <person name="Yousuf A."/>
            <person name="Soanes D.M."/>
            <person name="Paszkiewicz K.H."/>
            <person name="Williams B.A.P."/>
        </authorList>
    </citation>
    <scope>NUCLEOTIDE SEQUENCE [LARGE SCALE GENOMIC DNA]</scope>
    <source>
        <strain evidence="3">42_110</strain>
    </source>
</reference>
<keyword evidence="1" id="KW-0472">Membrane</keyword>
<keyword evidence="1" id="KW-0812">Transmembrane</keyword>
<comment type="caution">
    <text evidence="2">The sequence shown here is derived from an EMBL/GenBank/DDBJ whole genome shotgun (WGS) entry which is preliminary data.</text>
</comment>
<feature type="non-terminal residue" evidence="2">
    <location>
        <position position="155"/>
    </location>
</feature>
<proteinExistence type="predicted"/>
<dbReference type="EMBL" id="ATCN01001015">
    <property type="protein sequence ID" value="EPR78137.1"/>
    <property type="molecule type" value="Genomic_DNA"/>
</dbReference>
<dbReference type="VEuPathDB" id="MicrosporidiaDB:SLOPH_520"/>
<accession>S7W8U3</accession>
<dbReference type="InParanoid" id="S7W8U3"/>
<dbReference type="HOGENOM" id="CLU_1696637_0_0_1"/>
<organism evidence="2 3">
    <name type="scientific">Spraguea lophii (strain 42_110)</name>
    <name type="common">Microsporidian parasite</name>
    <dbReference type="NCBI Taxonomy" id="1358809"/>
    <lineage>
        <taxon>Eukaryota</taxon>
        <taxon>Fungi</taxon>
        <taxon>Fungi incertae sedis</taxon>
        <taxon>Microsporidia</taxon>
        <taxon>Spragueidae</taxon>
        <taxon>Spraguea</taxon>
    </lineage>
</organism>
<feature type="transmembrane region" description="Helical" evidence="1">
    <location>
        <begin position="12"/>
        <end position="34"/>
    </location>
</feature>
<keyword evidence="1" id="KW-1133">Transmembrane helix</keyword>
<feature type="transmembrane region" description="Helical" evidence="1">
    <location>
        <begin position="87"/>
        <end position="111"/>
    </location>
</feature>
<dbReference type="Proteomes" id="UP000014978">
    <property type="component" value="Unassembled WGS sequence"/>
</dbReference>
<protein>
    <submittedName>
        <fullName evidence="2">Uncharacterized protein</fullName>
    </submittedName>
</protein>
<feature type="transmembrane region" description="Helical" evidence="1">
    <location>
        <begin position="62"/>
        <end position="81"/>
    </location>
</feature>
<name>S7W8U3_SPRLO</name>
<evidence type="ECO:0000313" key="3">
    <source>
        <dbReference type="Proteomes" id="UP000014978"/>
    </source>
</evidence>
<keyword evidence="3" id="KW-1185">Reference proteome</keyword>
<feature type="transmembrane region" description="Helical" evidence="1">
    <location>
        <begin position="132"/>
        <end position="154"/>
    </location>
</feature>